<dbReference type="InterPro" id="IPR021109">
    <property type="entry name" value="Peptidase_aspartic_dom_sf"/>
</dbReference>
<proteinExistence type="predicted"/>
<dbReference type="STRING" id="56107.Cylst_1856"/>
<dbReference type="SUPFAM" id="SSF50630">
    <property type="entry name" value="Acid proteases"/>
    <property type="match status" value="1"/>
</dbReference>
<dbReference type="KEGG" id="csg:Cylst_1856"/>
<evidence type="ECO:0000313" key="2">
    <source>
        <dbReference type="Proteomes" id="UP000010475"/>
    </source>
</evidence>
<dbReference type="Gene3D" id="2.40.70.10">
    <property type="entry name" value="Acid Proteases"/>
    <property type="match status" value="1"/>
</dbReference>
<sequence>MNDALRRWMMTGNLVLMAVIPTLTFLSLSYRVTAKDPGVCFMVTSSGKTISLGMLCGTTMPNSEIARIPKVTKIRNGEIARIPIKRRIGKTPVIEVTFNNKQSFEMILDTGANGTLITRKMANTLKVKATGKMQALIADGSKVEFLTGQIKSMAVGAVVAKNLKVAIAPKAGIGLLGHDFFGNYDIKLLEKEVEFQRR</sequence>
<accession>K9WX98</accession>
<dbReference type="CDD" id="cd05483">
    <property type="entry name" value="retropepsin_like_bacteria"/>
    <property type="match status" value="1"/>
</dbReference>
<dbReference type="GO" id="GO:0006508">
    <property type="term" value="P:proteolysis"/>
    <property type="evidence" value="ECO:0007669"/>
    <property type="project" value="UniProtKB-KW"/>
</dbReference>
<dbReference type="InterPro" id="IPR034122">
    <property type="entry name" value="Retropepsin-like_bacterial"/>
</dbReference>
<dbReference type="RefSeq" id="WP_015207368.1">
    <property type="nucleotide sequence ID" value="NC_019757.1"/>
</dbReference>
<dbReference type="PATRIC" id="fig|56107.3.peg.2062"/>
<dbReference type="GO" id="GO:0008233">
    <property type="term" value="F:peptidase activity"/>
    <property type="evidence" value="ECO:0007669"/>
    <property type="project" value="UniProtKB-KW"/>
</dbReference>
<keyword evidence="2" id="KW-1185">Reference proteome</keyword>
<dbReference type="EMBL" id="CP003642">
    <property type="protein sequence ID" value="AFZ24112.1"/>
    <property type="molecule type" value="Genomic_DNA"/>
</dbReference>
<dbReference type="Proteomes" id="UP000010475">
    <property type="component" value="Chromosome"/>
</dbReference>
<evidence type="ECO:0000313" key="1">
    <source>
        <dbReference type="EMBL" id="AFZ24112.1"/>
    </source>
</evidence>
<dbReference type="OrthoDB" id="513120at2"/>
<dbReference type="AlphaFoldDB" id="K9WX98"/>
<gene>
    <name evidence="1" type="ORF">Cylst_1856</name>
</gene>
<dbReference type="Pfam" id="PF13975">
    <property type="entry name" value="gag-asp_proteas"/>
    <property type="match status" value="1"/>
</dbReference>
<keyword evidence="1" id="KW-0645">Protease</keyword>
<dbReference type="HOGENOM" id="CLU_108465_0_0_3"/>
<reference evidence="1 2" key="1">
    <citation type="submission" date="2012-06" db="EMBL/GenBank/DDBJ databases">
        <title>Finished chromosome of genome of Cylindrospermum stagnale PCC 7417.</title>
        <authorList>
            <consortium name="US DOE Joint Genome Institute"/>
            <person name="Gugger M."/>
            <person name="Coursin T."/>
            <person name="Rippka R."/>
            <person name="Tandeau De Marsac N."/>
            <person name="Huntemann M."/>
            <person name="Wei C.-L."/>
            <person name="Han J."/>
            <person name="Detter J.C."/>
            <person name="Han C."/>
            <person name="Tapia R."/>
            <person name="Chen A."/>
            <person name="Kyrpides N."/>
            <person name="Mavromatis K."/>
            <person name="Markowitz V."/>
            <person name="Szeto E."/>
            <person name="Ivanova N."/>
            <person name="Pagani I."/>
            <person name="Pati A."/>
            <person name="Goodwin L."/>
            <person name="Nordberg H.P."/>
            <person name="Cantor M.N."/>
            <person name="Hua S.X."/>
            <person name="Woyke T."/>
            <person name="Kerfeld C.A."/>
        </authorList>
    </citation>
    <scope>NUCLEOTIDE SEQUENCE [LARGE SCALE GENOMIC DNA]</scope>
    <source>
        <strain evidence="1 2">PCC 7417</strain>
    </source>
</reference>
<name>K9WX98_9NOST</name>
<keyword evidence="1" id="KW-0378">Hydrolase</keyword>
<dbReference type="eggNOG" id="COG3577">
    <property type="taxonomic scope" value="Bacteria"/>
</dbReference>
<organism evidence="1 2">
    <name type="scientific">Cylindrospermum stagnale PCC 7417</name>
    <dbReference type="NCBI Taxonomy" id="56107"/>
    <lineage>
        <taxon>Bacteria</taxon>
        <taxon>Bacillati</taxon>
        <taxon>Cyanobacteriota</taxon>
        <taxon>Cyanophyceae</taxon>
        <taxon>Nostocales</taxon>
        <taxon>Nostocaceae</taxon>
        <taxon>Cylindrospermum</taxon>
    </lineage>
</organism>
<protein>
    <submittedName>
        <fullName evidence="1">Retroviral aspartyl protease</fullName>
    </submittedName>
</protein>